<dbReference type="NCBIfam" id="TIGR01175">
    <property type="entry name" value="pilM"/>
    <property type="match status" value="1"/>
</dbReference>
<dbReference type="PANTHER" id="PTHR32432">
    <property type="entry name" value="CELL DIVISION PROTEIN FTSA-RELATED"/>
    <property type="match status" value="1"/>
</dbReference>
<feature type="transmembrane region" description="Helical" evidence="1">
    <location>
        <begin position="370"/>
        <end position="393"/>
    </location>
</feature>
<keyword evidence="1" id="KW-0812">Transmembrane</keyword>
<accession>A0A1F4T6H4</accession>
<comment type="caution">
    <text evidence="2">The sequence shown here is derived from an EMBL/GenBank/DDBJ whole genome shotgun (WGS) entry which is preliminary data.</text>
</comment>
<dbReference type="PANTHER" id="PTHR32432:SF3">
    <property type="entry name" value="ETHANOLAMINE UTILIZATION PROTEIN EUTJ"/>
    <property type="match status" value="1"/>
</dbReference>
<reference evidence="2 3" key="1">
    <citation type="journal article" date="2016" name="Nat. Commun.">
        <title>Thousands of microbial genomes shed light on interconnected biogeochemical processes in an aquifer system.</title>
        <authorList>
            <person name="Anantharaman K."/>
            <person name="Brown C.T."/>
            <person name="Hug L.A."/>
            <person name="Sharon I."/>
            <person name="Castelle C.J."/>
            <person name="Probst A.J."/>
            <person name="Thomas B.C."/>
            <person name="Singh A."/>
            <person name="Wilkins M.J."/>
            <person name="Karaoz U."/>
            <person name="Brodie E.L."/>
            <person name="Williams K.H."/>
            <person name="Hubbard S.S."/>
            <person name="Banfield J.F."/>
        </authorList>
    </citation>
    <scope>NUCLEOTIDE SEQUENCE [LARGE SCALE GENOMIC DNA]</scope>
</reference>
<dbReference type="InterPro" id="IPR043129">
    <property type="entry name" value="ATPase_NBD"/>
</dbReference>
<dbReference type="Gene3D" id="3.30.1490.300">
    <property type="match status" value="1"/>
</dbReference>
<keyword evidence="1" id="KW-0472">Membrane</keyword>
<evidence type="ECO:0000313" key="2">
    <source>
        <dbReference type="EMBL" id="OGC28196.1"/>
    </source>
</evidence>
<dbReference type="InterPro" id="IPR050696">
    <property type="entry name" value="FtsA/MreB"/>
</dbReference>
<dbReference type="AlphaFoldDB" id="A0A1F4T6H4"/>
<keyword evidence="1" id="KW-1133">Transmembrane helix</keyword>
<gene>
    <name evidence="2" type="ORF">A3K49_04335</name>
</gene>
<dbReference type="Proteomes" id="UP000178602">
    <property type="component" value="Unassembled WGS sequence"/>
</dbReference>
<dbReference type="Pfam" id="PF11104">
    <property type="entry name" value="PilM_2"/>
    <property type="match status" value="1"/>
</dbReference>
<dbReference type="Gene3D" id="3.30.420.40">
    <property type="match status" value="2"/>
</dbReference>
<protein>
    <recommendedName>
        <fullName evidence="4">SHS2 domain-containing protein</fullName>
    </recommendedName>
</protein>
<dbReference type="InterPro" id="IPR005883">
    <property type="entry name" value="PilM"/>
</dbReference>
<dbReference type="CDD" id="cd24049">
    <property type="entry name" value="ASKHA_NBD_PilM"/>
    <property type="match status" value="1"/>
</dbReference>
<dbReference type="Pfam" id="PF05137">
    <property type="entry name" value="PilN"/>
    <property type="match status" value="1"/>
</dbReference>
<organism evidence="2 3">
    <name type="scientific">candidate division WOR-1 bacterium RIFOXYC12_FULL_54_18</name>
    <dbReference type="NCBI Taxonomy" id="1802584"/>
    <lineage>
        <taxon>Bacteria</taxon>
        <taxon>Bacillati</taxon>
        <taxon>Saganbacteria</taxon>
    </lineage>
</organism>
<name>A0A1F4T6H4_UNCSA</name>
<dbReference type="InterPro" id="IPR007813">
    <property type="entry name" value="PilN"/>
</dbReference>
<proteinExistence type="predicted"/>
<evidence type="ECO:0008006" key="4">
    <source>
        <dbReference type="Google" id="ProtNLM"/>
    </source>
</evidence>
<evidence type="ECO:0000313" key="3">
    <source>
        <dbReference type="Proteomes" id="UP000178602"/>
    </source>
</evidence>
<dbReference type="SUPFAM" id="SSF53067">
    <property type="entry name" value="Actin-like ATPase domain"/>
    <property type="match status" value="1"/>
</dbReference>
<dbReference type="EMBL" id="MEUG01000001">
    <property type="protein sequence ID" value="OGC28196.1"/>
    <property type="molecule type" value="Genomic_DNA"/>
</dbReference>
<evidence type="ECO:0000256" key="1">
    <source>
        <dbReference type="SAM" id="Phobius"/>
    </source>
</evidence>
<sequence>MPWKRSALGIDLRVSSVKVVEVEITEQGPTVKNWGITEIPAELLNKHPEIENAKADALRKLLNTHNIRTTEAYVVAGGEVTAVKLVPMVGVGESEVAEAIKWKFAQDIPFPIEEAIVDFYPLPKEKTPAGEKTNYVSACLSTKTYHQYQHILSKAGLNLAGINVLPLALQELYQEELAKSADKLVAVIYLGKRSTNISIFRKGIFEFNRELAIGGDAITLAMSGILVSAEGKIEISQDEAEKIKISQGIPISVENYPKVRDIPIAQLQAMVRPALEKVLNEIARTIEYYKGQSGEATVNKIILTGGSSLTPNFKEFLEAGLGIPIETPKLKFDHNPRISAAIGAALAGKNKINLLPEDVKNRWKLISSKLLKPMFLFPAFFGVLAAIYFIFWIQAVTLLQEINYINSKLSLYKPRLTQFDRIEKASAEEEQKKLMMTSFKDKRTQIPRVFEEISKFIPNSVTINNIKLTINSIHLWGTAFKYGDSAENTLSRFVLALSASPVLEDVQLVQAVKNYQYNLESFNFEIVGIIKER</sequence>